<organism evidence="5 6">
    <name type="scientific">Patella caerulea</name>
    <name type="common">Rayed Mediterranean limpet</name>
    <dbReference type="NCBI Taxonomy" id="87958"/>
    <lineage>
        <taxon>Eukaryota</taxon>
        <taxon>Metazoa</taxon>
        <taxon>Spiralia</taxon>
        <taxon>Lophotrochozoa</taxon>
        <taxon>Mollusca</taxon>
        <taxon>Gastropoda</taxon>
        <taxon>Patellogastropoda</taxon>
        <taxon>Patelloidea</taxon>
        <taxon>Patellidae</taxon>
        <taxon>Patella</taxon>
    </lineage>
</organism>
<evidence type="ECO:0000256" key="1">
    <source>
        <dbReference type="ARBA" id="ARBA00006538"/>
    </source>
</evidence>
<gene>
    <name evidence="5" type="ORF">SNE40_009899</name>
</gene>
<evidence type="ECO:0000313" key="6">
    <source>
        <dbReference type="Proteomes" id="UP001347796"/>
    </source>
</evidence>
<comment type="caution">
    <text evidence="5">The sequence shown here is derived from an EMBL/GenBank/DDBJ whole genome shotgun (WGS) entry which is preliminary data.</text>
</comment>
<reference evidence="5 6" key="1">
    <citation type="submission" date="2024-01" db="EMBL/GenBank/DDBJ databases">
        <title>The genome of the rayed Mediterranean limpet Patella caerulea (Linnaeus, 1758).</title>
        <authorList>
            <person name="Anh-Thu Weber A."/>
            <person name="Halstead-Nussloch G."/>
        </authorList>
    </citation>
    <scope>NUCLEOTIDE SEQUENCE [LARGE SCALE GENOMIC DNA]</scope>
    <source>
        <strain evidence="5">AATW-2023a</strain>
        <tissue evidence="5">Whole specimen</tissue>
    </source>
</reference>
<feature type="active site" description="Charge relay system" evidence="2">
    <location>
        <position position="373"/>
    </location>
</feature>
<evidence type="ECO:0000313" key="5">
    <source>
        <dbReference type="EMBL" id="KAK6182153.1"/>
    </source>
</evidence>
<dbReference type="Pfam" id="PF08840">
    <property type="entry name" value="BAAT_C"/>
    <property type="match status" value="1"/>
</dbReference>
<evidence type="ECO:0000259" key="4">
    <source>
        <dbReference type="Pfam" id="PF08840"/>
    </source>
</evidence>
<dbReference type="Proteomes" id="UP001347796">
    <property type="component" value="Unassembled WGS sequence"/>
</dbReference>
<dbReference type="Pfam" id="PF04775">
    <property type="entry name" value="Bile_Hydr_Trans"/>
    <property type="match status" value="1"/>
</dbReference>
<dbReference type="AlphaFoldDB" id="A0AAN8JZW6"/>
<accession>A0AAN8JZW6</accession>
<dbReference type="GO" id="GO:0047617">
    <property type="term" value="F:fatty acyl-CoA hydrolase activity"/>
    <property type="evidence" value="ECO:0007669"/>
    <property type="project" value="TreeGrafter"/>
</dbReference>
<feature type="active site" description="Charge relay system" evidence="2">
    <location>
        <position position="251"/>
    </location>
</feature>
<dbReference type="SUPFAM" id="SSF53474">
    <property type="entry name" value="alpha/beta-Hydrolases"/>
    <property type="match status" value="1"/>
</dbReference>
<proteinExistence type="inferred from homology"/>
<dbReference type="GO" id="GO:0006631">
    <property type="term" value="P:fatty acid metabolic process"/>
    <property type="evidence" value="ECO:0007669"/>
    <property type="project" value="TreeGrafter"/>
</dbReference>
<feature type="active site" description="Charge relay system" evidence="2">
    <location>
        <position position="340"/>
    </location>
</feature>
<dbReference type="InterPro" id="IPR016662">
    <property type="entry name" value="Acyl-CoA_thioEstase_long-chain"/>
</dbReference>
<evidence type="ECO:0000259" key="3">
    <source>
        <dbReference type="Pfam" id="PF04775"/>
    </source>
</evidence>
<comment type="similarity">
    <text evidence="1">Belongs to the C/M/P thioester hydrolase family.</text>
</comment>
<dbReference type="InterPro" id="IPR042490">
    <property type="entry name" value="Thio_Ohase/BAAT_N"/>
</dbReference>
<protein>
    <submittedName>
        <fullName evidence="5">Uncharacterized protein</fullName>
    </submittedName>
</protein>
<dbReference type="InterPro" id="IPR029058">
    <property type="entry name" value="AB_hydrolase_fold"/>
</dbReference>
<keyword evidence="6" id="KW-1185">Reference proteome</keyword>
<evidence type="ECO:0000256" key="2">
    <source>
        <dbReference type="PIRSR" id="PIRSR016521-1"/>
    </source>
</evidence>
<dbReference type="PIRSF" id="PIRSF016521">
    <property type="entry name" value="Acyl-CoA_hydro"/>
    <property type="match status" value="1"/>
</dbReference>
<dbReference type="Gene3D" id="3.40.50.1820">
    <property type="entry name" value="alpha/beta hydrolase"/>
    <property type="match status" value="1"/>
</dbReference>
<dbReference type="GO" id="GO:0006637">
    <property type="term" value="P:acyl-CoA metabolic process"/>
    <property type="evidence" value="ECO:0007669"/>
    <property type="project" value="InterPro"/>
</dbReference>
<feature type="domain" description="BAAT/Acyl-CoA thioester hydrolase C-terminal" evidence="4">
    <location>
        <begin position="223"/>
        <end position="424"/>
    </location>
</feature>
<dbReference type="PANTHER" id="PTHR10824:SF4">
    <property type="entry name" value="ACYL-COENZYME A THIOESTERASE 1-LIKE"/>
    <property type="match status" value="1"/>
</dbReference>
<name>A0AAN8JZW6_PATCE</name>
<dbReference type="Gene3D" id="2.60.40.2240">
    <property type="entry name" value="Acyl-CoA thioester hydrolase/BAAT N-terminal domain"/>
    <property type="match status" value="1"/>
</dbReference>
<dbReference type="EMBL" id="JAZGQO010000007">
    <property type="protein sequence ID" value="KAK6182153.1"/>
    <property type="molecule type" value="Genomic_DNA"/>
</dbReference>
<dbReference type="InterPro" id="IPR006862">
    <property type="entry name" value="Thio_Ohase/aa_AcTrfase"/>
</dbReference>
<sequence length="430" mass="47814">MVKNLAVQQYFCTTALNVTPKDGLFDEPVSIKISGLDKNQSITLRSRIQSKENEVFISHGYYTADVNGCIDVENTPSSGGTYSGIDPMGFLASMVPAPGSKPSLRLAAKDVTSPHLVEISVLDGQLSLDELSTDKLKPLITNTINRWYMKKDYQRLEINEGRIRGTMFFPSDNSRKPGVIDMFGSSGRIKESRAALLASRGFTTLCLPYFSYSDLPKDLKDINFSYFKEAVEWFSHHTNVKPGGIGVLGISKGAELAMLMATHLSQVKCVVNVNGSPYYSLTDLMEGENVFFKGICVEISQVKVVGDSYGLKNAYNYKPENFIPVWKSQAKILIIAGEDDHQINPNSHDEFYTHCPDDKKHQIIIKKYPGAGHLIEPPYTPICKTSFTRLGGIMLYNGGSYPGHSMAQVDSWKDIIQFFKNNLNTLQSQL</sequence>
<feature type="domain" description="Acyl-CoA thioester hydrolase/bile acid-CoA amino acid N-acetyltransferase" evidence="3">
    <location>
        <begin position="26"/>
        <end position="160"/>
    </location>
</feature>
<dbReference type="InterPro" id="IPR014940">
    <property type="entry name" value="BAAT_C"/>
</dbReference>
<dbReference type="PANTHER" id="PTHR10824">
    <property type="entry name" value="ACYL-COENZYME A THIOESTERASE-RELATED"/>
    <property type="match status" value="1"/>
</dbReference>